<feature type="transmembrane region" description="Helical" evidence="2">
    <location>
        <begin position="140"/>
        <end position="159"/>
    </location>
</feature>
<dbReference type="Proteomes" id="UP001279734">
    <property type="component" value="Unassembled WGS sequence"/>
</dbReference>
<keyword evidence="2" id="KW-0812">Transmembrane</keyword>
<accession>A0AAD3SUG0</accession>
<sequence>MYGNWLINQCRREPKKRTSVHSNNILPRFLLNLGNSQPPSLSIGARTPLPIPPSDGGGAEGRDGPVAGHCGCAPWKKLKSSVASLMVVVSMKTILLVDGHEQSAISESPLNDSLDKEAKQEDAIIYSLLFLSFFFCNFRALGYLISCWLLVQYFIYCLANDYFGKQSRLYPKEIEVVCAHLLWEEVIFSLKF</sequence>
<keyword evidence="2" id="KW-0472">Membrane</keyword>
<comment type="caution">
    <text evidence="3">The sequence shown here is derived from an EMBL/GenBank/DDBJ whole genome shotgun (WGS) entry which is preliminary data.</text>
</comment>
<gene>
    <name evidence="3" type="ORF">Nepgr_020069</name>
</gene>
<evidence type="ECO:0000256" key="2">
    <source>
        <dbReference type="SAM" id="Phobius"/>
    </source>
</evidence>
<dbReference type="AlphaFoldDB" id="A0AAD3SUG0"/>
<reference evidence="3" key="1">
    <citation type="submission" date="2023-05" db="EMBL/GenBank/DDBJ databases">
        <title>Nepenthes gracilis genome sequencing.</title>
        <authorList>
            <person name="Fukushima K."/>
        </authorList>
    </citation>
    <scope>NUCLEOTIDE SEQUENCE</scope>
    <source>
        <strain evidence="3">SING2019-196</strain>
    </source>
</reference>
<keyword evidence="4" id="KW-1185">Reference proteome</keyword>
<evidence type="ECO:0000313" key="3">
    <source>
        <dbReference type="EMBL" id="GMH18228.1"/>
    </source>
</evidence>
<feature type="region of interest" description="Disordered" evidence="1">
    <location>
        <begin position="42"/>
        <end position="62"/>
    </location>
</feature>
<evidence type="ECO:0000313" key="4">
    <source>
        <dbReference type="Proteomes" id="UP001279734"/>
    </source>
</evidence>
<dbReference type="EMBL" id="BSYO01000019">
    <property type="protein sequence ID" value="GMH18228.1"/>
    <property type="molecule type" value="Genomic_DNA"/>
</dbReference>
<keyword evidence="2" id="KW-1133">Transmembrane helix</keyword>
<proteinExistence type="predicted"/>
<organism evidence="3 4">
    <name type="scientific">Nepenthes gracilis</name>
    <name type="common">Slender pitcher plant</name>
    <dbReference type="NCBI Taxonomy" id="150966"/>
    <lineage>
        <taxon>Eukaryota</taxon>
        <taxon>Viridiplantae</taxon>
        <taxon>Streptophyta</taxon>
        <taxon>Embryophyta</taxon>
        <taxon>Tracheophyta</taxon>
        <taxon>Spermatophyta</taxon>
        <taxon>Magnoliopsida</taxon>
        <taxon>eudicotyledons</taxon>
        <taxon>Gunneridae</taxon>
        <taxon>Pentapetalae</taxon>
        <taxon>Caryophyllales</taxon>
        <taxon>Nepenthaceae</taxon>
        <taxon>Nepenthes</taxon>
    </lineage>
</organism>
<protein>
    <submittedName>
        <fullName evidence="3">Uncharacterized protein</fullName>
    </submittedName>
</protein>
<name>A0AAD3SUG0_NEPGR</name>
<evidence type="ECO:0000256" key="1">
    <source>
        <dbReference type="SAM" id="MobiDB-lite"/>
    </source>
</evidence>